<feature type="modified residue" description="N6-(pyridoxal phosphate)lysine" evidence="2 3">
    <location>
        <position position="47"/>
    </location>
</feature>
<evidence type="ECO:0000256" key="2">
    <source>
        <dbReference type="HAMAP-Rule" id="MF_03225"/>
    </source>
</evidence>
<name>A0A1E3P5Y4_WICAA</name>
<dbReference type="InterPro" id="IPR001608">
    <property type="entry name" value="Ala_racemase_N"/>
</dbReference>
<comment type="cofactor">
    <cofactor evidence="3">
        <name>pyridoxal 5'-phosphate</name>
        <dbReference type="ChEBI" id="CHEBI:597326"/>
    </cofactor>
</comment>
<dbReference type="GO" id="GO:0030170">
    <property type="term" value="F:pyridoxal phosphate binding"/>
    <property type="evidence" value="ECO:0007669"/>
    <property type="project" value="UniProtKB-UniRule"/>
</dbReference>
<accession>A0A1E3P5Y4</accession>
<dbReference type="AlphaFoldDB" id="A0A1E3P5Y4"/>
<dbReference type="PANTHER" id="PTHR10146">
    <property type="entry name" value="PROLINE SYNTHETASE CO-TRANSCRIBED BACTERIAL HOMOLOG PROTEIN"/>
    <property type="match status" value="1"/>
</dbReference>
<feature type="domain" description="Alanine racemase N-terminal" evidence="5">
    <location>
        <begin position="38"/>
        <end position="244"/>
    </location>
</feature>
<comment type="function">
    <text evidence="2">Pyridoxal 5'-phosphate (PLP)-binding protein, which may be involved in intracellular homeostatic regulation of pyridoxal 5'-phosphate (PLP), the active form of vitamin B6.</text>
</comment>
<dbReference type="Proteomes" id="UP000094112">
    <property type="component" value="Unassembled WGS sequence"/>
</dbReference>
<dbReference type="Pfam" id="PF01168">
    <property type="entry name" value="Ala_racemase_N"/>
    <property type="match status" value="1"/>
</dbReference>
<evidence type="ECO:0000313" key="7">
    <source>
        <dbReference type="Proteomes" id="UP000094112"/>
    </source>
</evidence>
<evidence type="ECO:0000256" key="4">
    <source>
        <dbReference type="RuleBase" id="RU004514"/>
    </source>
</evidence>
<sequence length="247" mass="27688">MSLEEPTAERSQELISNYEKALQQVNEYAAKRPSNLSHKVELVAVSKLKPASDIKALYDHGVRHFGENYVQELIGKAKVLPKDIKWHFIGGLQTNKCKDLSTNIPNLYSVETIDTLKKAKKLNDTREGSEIINVFLQINASGEEQKSGLSVSDKETLKEVVQYLLKDAKNLNLQGLMTIGSYEQSISEGENQDFKTMATLKDELDQEFSINLQLSMGMSSDFKQAINQGSSFVRIGTDIFGQRPLKN</sequence>
<dbReference type="SUPFAM" id="SSF51419">
    <property type="entry name" value="PLP-binding barrel"/>
    <property type="match status" value="1"/>
</dbReference>
<dbReference type="OrthoDB" id="10264196at2759"/>
<protein>
    <recommendedName>
        <fullName evidence="2">Pyridoxal phosphate homeostasis protein</fullName>
        <shortName evidence="2">PLP homeostasis protein</shortName>
    </recommendedName>
</protein>
<dbReference type="GeneID" id="30198952"/>
<evidence type="ECO:0000259" key="5">
    <source>
        <dbReference type="Pfam" id="PF01168"/>
    </source>
</evidence>
<proteinExistence type="inferred from homology"/>
<reference evidence="6 7" key="1">
    <citation type="journal article" date="2016" name="Proc. Natl. Acad. Sci. U.S.A.">
        <title>Comparative genomics of biotechnologically important yeasts.</title>
        <authorList>
            <person name="Riley R."/>
            <person name="Haridas S."/>
            <person name="Wolfe K.H."/>
            <person name="Lopes M.R."/>
            <person name="Hittinger C.T."/>
            <person name="Goeker M."/>
            <person name="Salamov A.A."/>
            <person name="Wisecaver J.H."/>
            <person name="Long T.M."/>
            <person name="Calvey C.H."/>
            <person name="Aerts A.L."/>
            <person name="Barry K.W."/>
            <person name="Choi C."/>
            <person name="Clum A."/>
            <person name="Coughlan A.Y."/>
            <person name="Deshpande S."/>
            <person name="Douglass A.P."/>
            <person name="Hanson S.J."/>
            <person name="Klenk H.-P."/>
            <person name="LaButti K.M."/>
            <person name="Lapidus A."/>
            <person name="Lindquist E.A."/>
            <person name="Lipzen A.M."/>
            <person name="Meier-Kolthoff J.P."/>
            <person name="Ohm R.A."/>
            <person name="Otillar R.P."/>
            <person name="Pangilinan J.L."/>
            <person name="Peng Y."/>
            <person name="Rokas A."/>
            <person name="Rosa C.A."/>
            <person name="Scheuner C."/>
            <person name="Sibirny A.A."/>
            <person name="Slot J.C."/>
            <person name="Stielow J.B."/>
            <person name="Sun H."/>
            <person name="Kurtzman C.P."/>
            <person name="Blackwell M."/>
            <person name="Grigoriev I.V."/>
            <person name="Jeffries T.W."/>
        </authorList>
    </citation>
    <scope>NUCLEOTIDE SEQUENCE [LARGE SCALE GENOMIC DNA]</scope>
    <source>
        <strain evidence="7">ATCC 58044 / CBS 1984 / NCYC 433 / NRRL Y-366-8</strain>
    </source>
</reference>
<organism evidence="6 7">
    <name type="scientific">Wickerhamomyces anomalus (strain ATCC 58044 / CBS 1984 / NCYC 433 / NRRL Y-366-8)</name>
    <name type="common">Yeast</name>
    <name type="synonym">Hansenula anomala</name>
    <dbReference type="NCBI Taxonomy" id="683960"/>
    <lineage>
        <taxon>Eukaryota</taxon>
        <taxon>Fungi</taxon>
        <taxon>Dikarya</taxon>
        <taxon>Ascomycota</taxon>
        <taxon>Saccharomycotina</taxon>
        <taxon>Saccharomycetes</taxon>
        <taxon>Phaffomycetales</taxon>
        <taxon>Wickerhamomycetaceae</taxon>
        <taxon>Wickerhamomyces</taxon>
    </lineage>
</organism>
<dbReference type="EMBL" id="KV454210">
    <property type="protein sequence ID" value="ODQ60352.1"/>
    <property type="molecule type" value="Genomic_DNA"/>
</dbReference>
<dbReference type="PIRSF" id="PIRSF004848">
    <property type="entry name" value="YBL036c_PLPDEIII"/>
    <property type="match status" value="1"/>
</dbReference>
<dbReference type="PANTHER" id="PTHR10146:SF14">
    <property type="entry name" value="PYRIDOXAL PHOSPHATE HOMEOSTASIS PROTEIN"/>
    <property type="match status" value="1"/>
</dbReference>
<evidence type="ECO:0000313" key="6">
    <source>
        <dbReference type="EMBL" id="ODQ60352.1"/>
    </source>
</evidence>
<evidence type="ECO:0000256" key="1">
    <source>
        <dbReference type="ARBA" id="ARBA00022898"/>
    </source>
</evidence>
<dbReference type="Gene3D" id="3.20.20.10">
    <property type="entry name" value="Alanine racemase"/>
    <property type="match status" value="1"/>
</dbReference>
<dbReference type="STRING" id="683960.A0A1E3P5Y4"/>
<dbReference type="RefSeq" id="XP_019039559.1">
    <property type="nucleotide sequence ID" value="XM_019181706.1"/>
</dbReference>
<dbReference type="PROSITE" id="PS01211">
    <property type="entry name" value="UPF0001"/>
    <property type="match status" value="1"/>
</dbReference>
<dbReference type="NCBIfam" id="TIGR00044">
    <property type="entry name" value="YggS family pyridoxal phosphate-dependent enzyme"/>
    <property type="match status" value="1"/>
</dbReference>
<keyword evidence="7" id="KW-1185">Reference proteome</keyword>
<dbReference type="InterPro" id="IPR011078">
    <property type="entry name" value="PyrdxlP_homeostasis"/>
</dbReference>
<dbReference type="InterPro" id="IPR029066">
    <property type="entry name" value="PLP-binding_barrel"/>
</dbReference>
<dbReference type="HAMAP" id="MF_02087">
    <property type="entry name" value="PLP_homeostasis"/>
    <property type="match status" value="1"/>
</dbReference>
<dbReference type="GO" id="GO:0042816">
    <property type="term" value="P:vitamin B6 metabolic process"/>
    <property type="evidence" value="ECO:0007669"/>
    <property type="project" value="EnsemblFungi"/>
</dbReference>
<comment type="similarity">
    <text evidence="2 4">Belongs to the pyridoxal phosphate-binding protein YggS/PROSC family.</text>
</comment>
<evidence type="ECO:0000256" key="3">
    <source>
        <dbReference type="PIRSR" id="PIRSR004848-1"/>
    </source>
</evidence>
<keyword evidence="1 2" id="KW-0663">Pyridoxal phosphate</keyword>
<gene>
    <name evidence="6" type="ORF">WICANDRAFT_30244</name>
</gene>
<dbReference type="FunFam" id="3.20.20.10:FF:000007">
    <property type="entry name" value="Pyridoxal phosphate homeostasis protein"/>
    <property type="match status" value="1"/>
</dbReference>
<dbReference type="CDD" id="cd06822">
    <property type="entry name" value="PLPDE_III_YBL036c_euk"/>
    <property type="match status" value="1"/>
</dbReference>